<evidence type="ECO:0000313" key="4">
    <source>
        <dbReference type="Proteomes" id="UP000433101"/>
    </source>
</evidence>
<dbReference type="Gene3D" id="3.40.50.12370">
    <property type="match status" value="1"/>
</dbReference>
<evidence type="ECO:0000256" key="1">
    <source>
        <dbReference type="ARBA" id="ARBA00008791"/>
    </source>
</evidence>
<accession>A0A7X3LQX4</accession>
<comment type="caution">
    <text evidence="3">The sequence shown here is derived from an EMBL/GenBank/DDBJ whole genome shotgun (WGS) entry which is preliminary data.</text>
</comment>
<dbReference type="PANTHER" id="PTHR46268">
    <property type="entry name" value="STRESS RESPONSE PROTEIN NHAX"/>
    <property type="match status" value="1"/>
</dbReference>
<reference evidence="3 4" key="1">
    <citation type="submission" date="2019-12" db="EMBL/GenBank/DDBJ databases">
        <authorList>
            <person name="Li M."/>
        </authorList>
    </citation>
    <scope>NUCLEOTIDE SEQUENCE [LARGE SCALE GENOMIC DNA]</scope>
    <source>
        <strain evidence="3 4">GBMRC 2046</strain>
    </source>
</reference>
<organism evidence="3 4">
    <name type="scientific">Stappia sediminis</name>
    <dbReference type="NCBI Taxonomy" id="2692190"/>
    <lineage>
        <taxon>Bacteria</taxon>
        <taxon>Pseudomonadati</taxon>
        <taxon>Pseudomonadota</taxon>
        <taxon>Alphaproteobacteria</taxon>
        <taxon>Hyphomicrobiales</taxon>
        <taxon>Stappiaceae</taxon>
        <taxon>Stappia</taxon>
    </lineage>
</organism>
<dbReference type="EMBL" id="WUMV01000001">
    <property type="protein sequence ID" value="MXN63457.1"/>
    <property type="molecule type" value="Genomic_DNA"/>
</dbReference>
<comment type="similarity">
    <text evidence="1">Belongs to the universal stress protein A family.</text>
</comment>
<evidence type="ECO:0000259" key="2">
    <source>
        <dbReference type="Pfam" id="PF00582"/>
    </source>
</evidence>
<feature type="domain" description="UspA" evidence="2">
    <location>
        <begin position="211"/>
        <end position="290"/>
    </location>
</feature>
<dbReference type="PANTHER" id="PTHR46268:SF25">
    <property type="entry name" value="USPA DOMAIN PROTEIN"/>
    <property type="match status" value="1"/>
</dbReference>
<dbReference type="Pfam" id="PF00582">
    <property type="entry name" value="Usp"/>
    <property type="match status" value="2"/>
</dbReference>
<name>A0A7X3LQX4_9HYPH</name>
<gene>
    <name evidence="3" type="ORF">GR183_00945</name>
</gene>
<dbReference type="AlphaFoldDB" id="A0A7X3LQX4"/>
<sequence length="290" mass="31215">MSTENTEKRLIALVDGSVYSKSVCDHAAWIAGRTSAAVDLLHVIGRRETASAPTNLSGNITLGARTALLEELSALDEQKAKLAQKRGRAILEDAKEIIEADGINKVSAKLRIGDIVETVSEFEKNAEMVVIGKRGEAADFAKLHLGSNLERVARASKKPVFVASRAFKPIKRFLIAFDGGTSSMKAVDHVSRSPLFAGLECRLLMVGTETAETRKKLDDARTVLEAGGYEVRSGIVQGTPETAIAATVDSDDIGILVMGAYGHSRMRSLIIGSTTTEMVRSCKIPVMLFR</sequence>
<dbReference type="SUPFAM" id="SSF52402">
    <property type="entry name" value="Adenine nucleotide alpha hydrolases-like"/>
    <property type="match status" value="2"/>
</dbReference>
<dbReference type="InterPro" id="IPR006015">
    <property type="entry name" value="Universal_stress_UspA"/>
</dbReference>
<evidence type="ECO:0000313" key="3">
    <source>
        <dbReference type="EMBL" id="MXN63457.1"/>
    </source>
</evidence>
<dbReference type="PRINTS" id="PR01438">
    <property type="entry name" value="UNVRSLSTRESS"/>
</dbReference>
<keyword evidence="4" id="KW-1185">Reference proteome</keyword>
<protein>
    <submittedName>
        <fullName evidence="3">Universal stress protein</fullName>
    </submittedName>
</protein>
<dbReference type="InterPro" id="IPR006016">
    <property type="entry name" value="UspA"/>
</dbReference>
<feature type="domain" description="UspA" evidence="2">
    <location>
        <begin position="8"/>
        <end position="162"/>
    </location>
</feature>
<proteinExistence type="inferred from homology"/>
<dbReference type="CDD" id="cd00293">
    <property type="entry name" value="USP-like"/>
    <property type="match status" value="2"/>
</dbReference>
<dbReference type="Proteomes" id="UP000433101">
    <property type="component" value="Unassembled WGS sequence"/>
</dbReference>
<dbReference type="RefSeq" id="WP_160773713.1">
    <property type="nucleotide sequence ID" value="NZ_WUMV01000001.1"/>
</dbReference>